<comment type="subcellular location">
    <subcellularLocation>
        <location evidence="1 5">Cytoplasm</location>
    </subcellularLocation>
</comment>
<dbReference type="OrthoDB" id="7066780at2"/>
<dbReference type="GO" id="GO:0005737">
    <property type="term" value="C:cytoplasm"/>
    <property type="evidence" value="ECO:0007669"/>
    <property type="project" value="UniProtKB-SubCell"/>
</dbReference>
<dbReference type="STRING" id="1122252.SAMN05660443_1050"/>
<dbReference type="AlphaFoldDB" id="A0A1I1FJA1"/>
<dbReference type="Gene3D" id="1.10.10.10">
    <property type="entry name" value="Winged helix-like DNA-binding domain superfamily/Winged helix DNA-binding domain"/>
    <property type="match status" value="3"/>
</dbReference>
<dbReference type="HAMAP" id="MF_01114">
    <property type="entry name" value="RecX"/>
    <property type="match status" value="1"/>
</dbReference>
<evidence type="ECO:0000256" key="3">
    <source>
        <dbReference type="ARBA" id="ARBA00018111"/>
    </source>
</evidence>
<dbReference type="InterPro" id="IPR053924">
    <property type="entry name" value="RecX_HTH_2nd"/>
</dbReference>
<protein>
    <recommendedName>
        <fullName evidence="3 5">Regulatory protein RecX</fullName>
    </recommendedName>
</protein>
<evidence type="ECO:0000313" key="9">
    <source>
        <dbReference type="EMBL" id="SFB99415.1"/>
    </source>
</evidence>
<dbReference type="RefSeq" id="WP_091960259.1">
    <property type="nucleotide sequence ID" value="NZ_FOLH01000002.1"/>
</dbReference>
<evidence type="ECO:0000256" key="6">
    <source>
        <dbReference type="SAM" id="MobiDB-lite"/>
    </source>
</evidence>
<feature type="region of interest" description="Disordered" evidence="6">
    <location>
        <begin position="40"/>
        <end position="61"/>
    </location>
</feature>
<dbReference type="Proteomes" id="UP000199058">
    <property type="component" value="Unassembled WGS sequence"/>
</dbReference>
<sequence length="179" mass="20752">MPSDPSSETSHSELQAWQKGLRERAFRLLAMREHSRHELAEKLFKPRNSPSKHQLLPPPEDLSSQAITTEIQTLLDKLEANDLLSDARFAETLTRQYLRKGKGLLALKQAYQQHQLDRAITQPLLEGLSHRWQEQAYRVREKRFGNQPPADQKEAAKMQRFLASRGFTPEQIRKAVFLE</sequence>
<evidence type="ECO:0000256" key="1">
    <source>
        <dbReference type="ARBA" id="ARBA00004496"/>
    </source>
</evidence>
<organism evidence="9 10">
    <name type="scientific">Marinospirillum celere</name>
    <dbReference type="NCBI Taxonomy" id="1122252"/>
    <lineage>
        <taxon>Bacteria</taxon>
        <taxon>Pseudomonadati</taxon>
        <taxon>Pseudomonadota</taxon>
        <taxon>Gammaproteobacteria</taxon>
        <taxon>Oceanospirillales</taxon>
        <taxon>Oceanospirillaceae</taxon>
        <taxon>Marinospirillum</taxon>
    </lineage>
</organism>
<comment type="similarity">
    <text evidence="2 5">Belongs to the RecX family.</text>
</comment>
<dbReference type="InterPro" id="IPR036388">
    <property type="entry name" value="WH-like_DNA-bd_sf"/>
</dbReference>
<comment type="function">
    <text evidence="5">Modulates RecA activity.</text>
</comment>
<evidence type="ECO:0000313" key="10">
    <source>
        <dbReference type="Proteomes" id="UP000199058"/>
    </source>
</evidence>
<dbReference type="InterPro" id="IPR003783">
    <property type="entry name" value="Regulatory_RecX"/>
</dbReference>
<dbReference type="Pfam" id="PF02631">
    <property type="entry name" value="RecX_HTH2"/>
    <property type="match status" value="1"/>
</dbReference>
<evidence type="ECO:0000259" key="7">
    <source>
        <dbReference type="Pfam" id="PF02631"/>
    </source>
</evidence>
<reference evidence="9 10" key="1">
    <citation type="submission" date="2016-10" db="EMBL/GenBank/DDBJ databases">
        <authorList>
            <person name="de Groot N.N."/>
        </authorList>
    </citation>
    <scope>NUCLEOTIDE SEQUENCE [LARGE SCALE GENOMIC DNA]</scope>
    <source>
        <strain evidence="9 10">DSM 18438</strain>
    </source>
</reference>
<dbReference type="EMBL" id="FOLH01000002">
    <property type="protein sequence ID" value="SFB99415.1"/>
    <property type="molecule type" value="Genomic_DNA"/>
</dbReference>
<evidence type="ECO:0000256" key="4">
    <source>
        <dbReference type="ARBA" id="ARBA00022490"/>
    </source>
</evidence>
<dbReference type="PANTHER" id="PTHR33602:SF1">
    <property type="entry name" value="REGULATORY PROTEIN RECX FAMILY PROTEIN"/>
    <property type="match status" value="1"/>
</dbReference>
<dbReference type="Pfam" id="PF21981">
    <property type="entry name" value="RecX_HTH3"/>
    <property type="match status" value="1"/>
</dbReference>
<gene>
    <name evidence="5" type="primary">recX</name>
    <name evidence="9" type="ORF">SAMN05660443_1050</name>
</gene>
<evidence type="ECO:0000256" key="2">
    <source>
        <dbReference type="ARBA" id="ARBA00009695"/>
    </source>
</evidence>
<feature type="domain" description="RecX second three-helical" evidence="7">
    <location>
        <begin position="85"/>
        <end position="120"/>
    </location>
</feature>
<accession>A0A1I1FJA1</accession>
<keyword evidence="10" id="KW-1185">Reference proteome</keyword>
<evidence type="ECO:0000256" key="5">
    <source>
        <dbReference type="HAMAP-Rule" id="MF_01114"/>
    </source>
</evidence>
<dbReference type="InterPro" id="IPR053925">
    <property type="entry name" value="RecX_HTH_3rd"/>
</dbReference>
<name>A0A1I1FJA1_9GAMM</name>
<dbReference type="PANTHER" id="PTHR33602">
    <property type="entry name" value="REGULATORY PROTEIN RECX FAMILY PROTEIN"/>
    <property type="match status" value="1"/>
</dbReference>
<dbReference type="GO" id="GO:0006282">
    <property type="term" value="P:regulation of DNA repair"/>
    <property type="evidence" value="ECO:0007669"/>
    <property type="project" value="UniProtKB-UniRule"/>
</dbReference>
<keyword evidence="4 5" id="KW-0963">Cytoplasm</keyword>
<proteinExistence type="inferred from homology"/>
<feature type="domain" description="RecX third three-helical" evidence="8">
    <location>
        <begin position="133"/>
        <end position="176"/>
    </location>
</feature>
<evidence type="ECO:0000259" key="8">
    <source>
        <dbReference type="Pfam" id="PF21981"/>
    </source>
</evidence>